<keyword evidence="3" id="KW-1185">Reference proteome</keyword>
<feature type="transmembrane region" description="Helical" evidence="1">
    <location>
        <begin position="196"/>
        <end position="222"/>
    </location>
</feature>
<dbReference type="Proteomes" id="UP000215694">
    <property type="component" value="Unassembled WGS sequence"/>
</dbReference>
<evidence type="ECO:0000256" key="1">
    <source>
        <dbReference type="SAM" id="Phobius"/>
    </source>
</evidence>
<proteinExistence type="predicted"/>
<feature type="transmembrane region" description="Helical" evidence="1">
    <location>
        <begin position="394"/>
        <end position="412"/>
    </location>
</feature>
<dbReference type="Pfam" id="PF12679">
    <property type="entry name" value="ABC2_membrane_2"/>
    <property type="match status" value="1"/>
</dbReference>
<feature type="transmembrane region" description="Helical" evidence="1">
    <location>
        <begin position="20"/>
        <end position="38"/>
    </location>
</feature>
<dbReference type="PANTHER" id="PTHR37305">
    <property type="entry name" value="INTEGRAL MEMBRANE PROTEIN-RELATED"/>
    <property type="match status" value="1"/>
</dbReference>
<evidence type="ECO:0000313" key="2">
    <source>
        <dbReference type="EMBL" id="RDY25484.1"/>
    </source>
</evidence>
<gene>
    <name evidence="2" type="ORF">CHL78_017965</name>
</gene>
<dbReference type="GO" id="GO:0005886">
    <property type="term" value="C:plasma membrane"/>
    <property type="evidence" value="ECO:0007669"/>
    <property type="project" value="UniProtKB-SubCell"/>
</dbReference>
<reference evidence="2 3" key="1">
    <citation type="journal article" date="2017" name="Genome Announc.">
        <title>Draft Genome Sequence of Romboutsia weinsteinii sp. nov. Strain CCRI-19649(T) Isolated from Surface Water.</title>
        <authorList>
            <person name="Maheux A.F."/>
            <person name="Boudreau D.K."/>
            <person name="Berube E."/>
            <person name="Boissinot M."/>
            <person name="Cantin P."/>
            <person name="Raymond F."/>
            <person name="Corbeil J."/>
            <person name="Omar R.F."/>
            <person name="Bergeron M.G."/>
        </authorList>
    </citation>
    <scope>NUCLEOTIDE SEQUENCE [LARGE SCALE GENOMIC DNA]</scope>
    <source>
        <strain evidence="2 3">CCRI-19649</strain>
    </source>
</reference>
<feature type="transmembrane region" description="Helical" evidence="1">
    <location>
        <begin position="328"/>
        <end position="345"/>
    </location>
</feature>
<name>A0A371IYE3_9FIRM</name>
<organism evidence="2 3">
    <name type="scientific">Romboutsia weinsteinii</name>
    <dbReference type="NCBI Taxonomy" id="2020949"/>
    <lineage>
        <taxon>Bacteria</taxon>
        <taxon>Bacillati</taxon>
        <taxon>Bacillota</taxon>
        <taxon>Clostridia</taxon>
        <taxon>Peptostreptococcales</taxon>
        <taxon>Peptostreptococcaceae</taxon>
        <taxon>Romboutsia</taxon>
    </lineage>
</organism>
<dbReference type="OrthoDB" id="1700423at2"/>
<accession>A0A371IYE3</accession>
<feature type="transmembrane region" description="Helical" evidence="1">
    <location>
        <begin position="243"/>
        <end position="276"/>
    </location>
</feature>
<evidence type="ECO:0000313" key="3">
    <source>
        <dbReference type="Proteomes" id="UP000215694"/>
    </source>
</evidence>
<keyword evidence="1" id="KW-1133">Transmembrane helix</keyword>
<dbReference type="GO" id="GO:0140359">
    <property type="term" value="F:ABC-type transporter activity"/>
    <property type="evidence" value="ECO:0007669"/>
    <property type="project" value="InterPro"/>
</dbReference>
<dbReference type="AlphaFoldDB" id="A0A371IYE3"/>
<comment type="caution">
    <text evidence="2">The sequence shown here is derived from an EMBL/GenBank/DDBJ whole genome shotgun (WGS) entry which is preliminary data.</text>
</comment>
<dbReference type="EMBL" id="NOJY02000068">
    <property type="protein sequence ID" value="RDY25484.1"/>
    <property type="molecule type" value="Genomic_DNA"/>
</dbReference>
<sequence>MKDLLVFELKKIIKKRLNIIVILGSLALTVILFTLPVVQFSSFDNGGNQVRGFSGIELEKQLQEELKGTLTEERITNDILKYQELFNNPKNIVINDGRKELNNSTFNKNVVPKLSYLRFINNNYINTKFDDYSLSEIENLPIENGANFYEQRDKKVPSILNANYEDWNYSNQEKSFWIEKNKDVSIPFEYGYHEGWITVFSCIELMVLPIIAICICIAPMFSGEYQSGADNIILSARYGKSKLIVAKILAAFIFAFIVYTINISVGVGTVLFSFGIDGWNLPIQIINSTTPYSLTFLQATSICILTIYLVMFAMVSITLLLSAKFKTAFSVLIIMICIIMMPLFFKFSETNGICNHILMILPYMSCQPVFGIDLTNYVSYPFPGFTMDILTMRTTLYLIISISCIPFAYRVFKKHQVA</sequence>
<dbReference type="PANTHER" id="PTHR37305:SF1">
    <property type="entry name" value="MEMBRANE PROTEIN"/>
    <property type="match status" value="1"/>
</dbReference>
<feature type="transmembrane region" description="Helical" evidence="1">
    <location>
        <begin position="296"/>
        <end position="321"/>
    </location>
</feature>
<keyword evidence="1" id="KW-0472">Membrane</keyword>
<dbReference type="RefSeq" id="WP_094367104.1">
    <property type="nucleotide sequence ID" value="NZ_NOJY02000068.1"/>
</dbReference>
<protein>
    <submittedName>
        <fullName evidence="2">ABC transporter permease</fullName>
    </submittedName>
</protein>
<keyword evidence="1" id="KW-0812">Transmembrane</keyword>